<keyword evidence="2" id="KW-1185">Reference proteome</keyword>
<sequence length="79" mass="9833">MITFIYHLENSKNSEYLLEDLMIAYMCYPFVQEYKDQTIHTKHWLKNQKLEVFDWPPQSPTFTHYRTFMRFLGKRYCQV</sequence>
<proteinExistence type="predicted"/>
<accession>A0A154PRM0</accession>
<protein>
    <submittedName>
        <fullName evidence="1">Uncharacterized protein</fullName>
    </submittedName>
</protein>
<reference evidence="1 2" key="1">
    <citation type="submission" date="2015-07" db="EMBL/GenBank/DDBJ databases">
        <title>The genome of Dufourea novaeangliae.</title>
        <authorList>
            <person name="Pan H."/>
            <person name="Kapheim K."/>
        </authorList>
    </citation>
    <scope>NUCLEOTIDE SEQUENCE [LARGE SCALE GENOMIC DNA]</scope>
    <source>
        <strain evidence="1">0120121106</strain>
        <tissue evidence="1">Whole body</tissue>
    </source>
</reference>
<organism evidence="1 2">
    <name type="scientific">Dufourea novaeangliae</name>
    <name type="common">Sweat bee</name>
    <dbReference type="NCBI Taxonomy" id="178035"/>
    <lineage>
        <taxon>Eukaryota</taxon>
        <taxon>Metazoa</taxon>
        <taxon>Ecdysozoa</taxon>
        <taxon>Arthropoda</taxon>
        <taxon>Hexapoda</taxon>
        <taxon>Insecta</taxon>
        <taxon>Pterygota</taxon>
        <taxon>Neoptera</taxon>
        <taxon>Endopterygota</taxon>
        <taxon>Hymenoptera</taxon>
        <taxon>Apocrita</taxon>
        <taxon>Aculeata</taxon>
        <taxon>Apoidea</taxon>
        <taxon>Anthophila</taxon>
        <taxon>Halictidae</taxon>
        <taxon>Rophitinae</taxon>
        <taxon>Dufourea</taxon>
    </lineage>
</organism>
<name>A0A154PRM0_DUFNO</name>
<dbReference type="Proteomes" id="UP000076502">
    <property type="component" value="Unassembled WGS sequence"/>
</dbReference>
<dbReference type="EMBL" id="KQ435088">
    <property type="protein sequence ID" value="KZC14541.1"/>
    <property type="molecule type" value="Genomic_DNA"/>
</dbReference>
<evidence type="ECO:0000313" key="2">
    <source>
        <dbReference type="Proteomes" id="UP000076502"/>
    </source>
</evidence>
<evidence type="ECO:0000313" key="1">
    <source>
        <dbReference type="EMBL" id="KZC14541.1"/>
    </source>
</evidence>
<dbReference type="AlphaFoldDB" id="A0A154PRM0"/>
<gene>
    <name evidence="1" type="ORF">WN55_07274</name>
</gene>